<comment type="caution">
    <text evidence="1">The sequence shown here is derived from an EMBL/GenBank/DDBJ whole genome shotgun (WGS) entry which is preliminary data.</text>
</comment>
<dbReference type="PANTHER" id="PTHR34070">
    <property type="entry name" value="ARMADILLO-TYPE FOLD"/>
    <property type="match status" value="1"/>
</dbReference>
<evidence type="ECO:0000313" key="2">
    <source>
        <dbReference type="Proteomes" id="UP000267536"/>
    </source>
</evidence>
<dbReference type="PANTHER" id="PTHR34070:SF1">
    <property type="entry name" value="DNA ALKYLATION REPAIR PROTEIN"/>
    <property type="match status" value="1"/>
</dbReference>
<dbReference type="AlphaFoldDB" id="A0A3N4G937"/>
<dbReference type="InterPro" id="IPR016024">
    <property type="entry name" value="ARM-type_fold"/>
</dbReference>
<dbReference type="SUPFAM" id="SSF48371">
    <property type="entry name" value="ARM repeat"/>
    <property type="match status" value="1"/>
</dbReference>
<dbReference type="RefSeq" id="WP_123932574.1">
    <property type="nucleotide sequence ID" value="NZ_JBPSDP010000020.1"/>
</dbReference>
<accession>A0A3N4G937</accession>
<proteinExistence type="predicted"/>
<name>A0A3N4G937_9ACTN</name>
<dbReference type="InterPro" id="IPR014825">
    <property type="entry name" value="DNA_alkylation"/>
</dbReference>
<dbReference type="Gene3D" id="1.25.10.90">
    <property type="match status" value="1"/>
</dbReference>
<evidence type="ECO:0000313" key="1">
    <source>
        <dbReference type="EMBL" id="RPA57076.1"/>
    </source>
</evidence>
<keyword evidence="2" id="KW-1185">Reference proteome</keyword>
<dbReference type="Pfam" id="PF08713">
    <property type="entry name" value="DNA_alkylation"/>
    <property type="match status" value="1"/>
</dbReference>
<reference evidence="1 2" key="1">
    <citation type="submission" date="2018-11" db="EMBL/GenBank/DDBJ databases">
        <title>Draft genome sequence of Gordonia sp. RS15-1S isolated from rice stems.</title>
        <authorList>
            <person name="Muangham S."/>
        </authorList>
    </citation>
    <scope>NUCLEOTIDE SEQUENCE [LARGE SCALE GENOMIC DNA]</scope>
    <source>
        <strain evidence="1 2">RS15-1S</strain>
    </source>
</reference>
<gene>
    <name evidence="1" type="ORF">EF294_19585</name>
</gene>
<dbReference type="OrthoDB" id="9775346at2"/>
<organism evidence="1 2">
    <name type="scientific">Gordonia oryzae</name>
    <dbReference type="NCBI Taxonomy" id="2487349"/>
    <lineage>
        <taxon>Bacteria</taxon>
        <taxon>Bacillati</taxon>
        <taxon>Actinomycetota</taxon>
        <taxon>Actinomycetes</taxon>
        <taxon>Mycobacteriales</taxon>
        <taxon>Gordoniaceae</taxon>
        <taxon>Gordonia</taxon>
    </lineage>
</organism>
<dbReference type="EMBL" id="RKMH01000019">
    <property type="protein sequence ID" value="RPA57076.1"/>
    <property type="molecule type" value="Genomic_DNA"/>
</dbReference>
<dbReference type="Proteomes" id="UP000267536">
    <property type="component" value="Unassembled WGS sequence"/>
</dbReference>
<sequence length="239" mass="26610">MDSVPAQVISAVRELGDPEQASRIARYLQARPGGYGEGDEFVGVAVPQLRALARRWRGVDRGAVGELLSSPVHEIRFLALLLMAQESTRADGAGARAWVGDYRRAVDNGYVNNWDLVDTSAAPVLGRWCERIGDHFALVDLAADERLWHRRVGIVGTHAHLREGDARPMLAVAPLVVDDRRDLIQKALGWMLREMGKRVGRSTLTDYLDEHAASMGRTALRYAIEHLDPATRVRYRALR</sequence>
<dbReference type="CDD" id="cd06561">
    <property type="entry name" value="AlkD_like"/>
    <property type="match status" value="1"/>
</dbReference>
<protein>
    <submittedName>
        <fullName evidence="1">DNA alkylation repair protein</fullName>
    </submittedName>
</protein>